<proteinExistence type="predicted"/>
<organism evidence="1 2">
    <name type="scientific">Phaeodactylibacter xiamenensis</name>
    <dbReference type="NCBI Taxonomy" id="1524460"/>
    <lineage>
        <taxon>Bacteria</taxon>
        <taxon>Pseudomonadati</taxon>
        <taxon>Bacteroidota</taxon>
        <taxon>Saprospiria</taxon>
        <taxon>Saprospirales</taxon>
        <taxon>Haliscomenobacteraceae</taxon>
        <taxon>Phaeodactylibacter</taxon>
    </lineage>
</organism>
<dbReference type="Proteomes" id="UP000029736">
    <property type="component" value="Unassembled WGS sequence"/>
</dbReference>
<evidence type="ECO:0000313" key="1">
    <source>
        <dbReference type="EMBL" id="KGE86920.1"/>
    </source>
</evidence>
<dbReference type="STRING" id="1524460.IX84_17860"/>
<name>A0A098S477_9BACT</name>
<comment type="caution">
    <text evidence="1">The sequence shown here is derived from an EMBL/GenBank/DDBJ whole genome shotgun (WGS) entry which is preliminary data.</text>
</comment>
<accession>A0A098S477</accession>
<keyword evidence="2" id="KW-1185">Reference proteome</keyword>
<dbReference type="AlphaFoldDB" id="A0A098S477"/>
<dbReference type="RefSeq" id="WP_044223474.1">
    <property type="nucleotide sequence ID" value="NZ_JBKAGJ010000009.1"/>
</dbReference>
<sequence length="354" mass="41476">MKGNIPSRKKVMISVKRSFMNYLRKNNRTADLPMQYDDLLRYESSIPLLDQEGNDTLWETVYYSQSDFEDVNQAMKLIYALLKTDGDVEVLDHLTVARIDFCTFGNTKPFRVRIINRLNDNYDHFYIKKADASRVYGLELEWLLSPNHVTYLIDGATLIEEHVAGIPGDDFMKHNLDDTTFNQIRIAKEFIKFNERCFVRLLGDMRAYNYVIAITPDIEGSQYRMRPIDFDQQSFEGRKGFYLPQYFRENDPIIYLGMQHMTAETVKQYQLEERSLIAGRVKTSQKQFKALMDVMMKDEISTPEKTRELADGLAHHHKNKRFEDCRTMGEVVLTNIQLLLEKDFKQSILLKPGN</sequence>
<reference evidence="1 2" key="1">
    <citation type="journal article" date="2014" name="Int. J. Syst. Evol. Microbiol.">
        <title>Phaeodactylibacter xiamenensis gen. nov., sp. nov., a member of the family Saprospiraceae isolated from the marine alga Phaeodactylum tricornutum.</title>
        <authorList>
            <person name="Chen Z.Jr."/>
            <person name="Lei X."/>
            <person name="Lai Q."/>
            <person name="Li Y."/>
            <person name="Zhang B."/>
            <person name="Zhang J."/>
            <person name="Zhang H."/>
            <person name="Yang L."/>
            <person name="Zheng W."/>
            <person name="Tian Y."/>
            <person name="Yu Z."/>
            <person name="Xu H.Jr."/>
            <person name="Zheng T."/>
        </authorList>
    </citation>
    <scope>NUCLEOTIDE SEQUENCE [LARGE SCALE GENOMIC DNA]</scope>
    <source>
        <strain evidence="1 2">KD52</strain>
    </source>
</reference>
<protein>
    <submittedName>
        <fullName evidence="1">Uncharacterized protein</fullName>
    </submittedName>
</protein>
<dbReference type="EMBL" id="JPOS01000039">
    <property type="protein sequence ID" value="KGE86920.1"/>
    <property type="molecule type" value="Genomic_DNA"/>
</dbReference>
<evidence type="ECO:0000313" key="2">
    <source>
        <dbReference type="Proteomes" id="UP000029736"/>
    </source>
</evidence>
<dbReference type="OrthoDB" id="1222242at2"/>
<gene>
    <name evidence="1" type="ORF">IX84_17860</name>
</gene>